<proteinExistence type="predicted"/>
<dbReference type="AlphaFoldDB" id="A0A444VJG0"/>
<protein>
    <recommendedName>
        <fullName evidence="4">Tetratricopeptide repeat protein</fullName>
    </recommendedName>
</protein>
<dbReference type="PANTHER" id="PTHR12558">
    <property type="entry name" value="CELL DIVISION CYCLE 16,23,27"/>
    <property type="match status" value="1"/>
</dbReference>
<gene>
    <name evidence="2" type="ORF">DN53_17460</name>
</gene>
<name>A0A444VJG0_9FLAO</name>
<dbReference type="Pfam" id="PF13432">
    <property type="entry name" value="TPR_16"/>
    <property type="match status" value="2"/>
</dbReference>
<dbReference type="InterPro" id="IPR019734">
    <property type="entry name" value="TPR_rpt"/>
</dbReference>
<comment type="caution">
    <text evidence="2">The sequence shown here is derived from an EMBL/GenBank/DDBJ whole genome shotgun (WGS) entry which is preliminary data.</text>
</comment>
<dbReference type="SMART" id="SM00028">
    <property type="entry name" value="TPR"/>
    <property type="match status" value="6"/>
</dbReference>
<accession>A0A444VJG0</accession>
<evidence type="ECO:0000256" key="1">
    <source>
        <dbReference type="PROSITE-ProRule" id="PRU00339"/>
    </source>
</evidence>
<dbReference type="PROSITE" id="PS50005">
    <property type="entry name" value="TPR"/>
    <property type="match status" value="1"/>
</dbReference>
<evidence type="ECO:0000313" key="2">
    <source>
        <dbReference type="EMBL" id="RYC50899.1"/>
    </source>
</evidence>
<feature type="repeat" description="TPR" evidence="1">
    <location>
        <begin position="18"/>
        <end position="51"/>
    </location>
</feature>
<dbReference type="Proteomes" id="UP000290261">
    <property type="component" value="Unassembled WGS sequence"/>
</dbReference>
<evidence type="ECO:0008006" key="4">
    <source>
        <dbReference type="Google" id="ProtNLM"/>
    </source>
</evidence>
<dbReference type="Gene3D" id="1.25.40.10">
    <property type="entry name" value="Tetratricopeptide repeat domain"/>
    <property type="match status" value="4"/>
</dbReference>
<keyword evidence="3" id="KW-1185">Reference proteome</keyword>
<dbReference type="EMBL" id="JJMP01000008">
    <property type="protein sequence ID" value="RYC50899.1"/>
    <property type="molecule type" value="Genomic_DNA"/>
</dbReference>
<dbReference type="PANTHER" id="PTHR12558:SF13">
    <property type="entry name" value="CELL DIVISION CYCLE PROTEIN 27 HOMOLOG"/>
    <property type="match status" value="1"/>
</dbReference>
<sequence>MRFLLFFISSILVQTFSYSQEDFLAKQYFADGEFEKAVAFYEKLVEKNPRRTDYSEGLVACYQQLERYEDAEIFLLQKIKDTYAFPTFFIELGYNYTLQDQAEKATTYYDQAIQKIDENPNYGYSVGYRFQKYALLDYAIKAYTNAMALKPDLNYDFQLARIYGEQGNIERMYQSYLNLIWEGRTSRSNVLRNIDDFISEDPSNPNNVILRKVLLKNAQQNPDVLWNELLSWLFVQQKQYNSAFSQEKAIFKRTGETSVDRLENLGQIALEDNDLDNAVSIFEYVVENSTDPGNKLNAELSLIDIELKDPTDKVLNQVEKEFQDLVTTYGNQSRTLQLQIAYANFLTFKRERPEPAIAMLKESLELPLGRVITAYIKLALGDILVYDQKFNQALIYFTQVQKSLKNDVLGQNARFKVAQTSFYKGDFDWALTQLKVLRSSTSQLIANDAMQLSLLISDNSLEDSTQTALKKYARADLLAYQNKNKEAIAELEDILENHKGEKIEDEALLRQAQLLETQKDYEGARFNYQKIVEFYADGILADDAHFALGQLYRNILNEPEKAKAHYEKIIYNYQDSYYFPQARKNFRMLRGDAIN</sequence>
<dbReference type="Pfam" id="PF13174">
    <property type="entry name" value="TPR_6"/>
    <property type="match status" value="1"/>
</dbReference>
<organism evidence="2 3">
    <name type="scientific">Flagellimonas olearia</name>
    <dbReference type="NCBI Taxonomy" id="552546"/>
    <lineage>
        <taxon>Bacteria</taxon>
        <taxon>Pseudomonadati</taxon>
        <taxon>Bacteroidota</taxon>
        <taxon>Flavobacteriia</taxon>
        <taxon>Flavobacteriales</taxon>
        <taxon>Flavobacteriaceae</taxon>
        <taxon>Flagellimonas</taxon>
    </lineage>
</organism>
<dbReference type="SUPFAM" id="SSF48452">
    <property type="entry name" value="TPR-like"/>
    <property type="match status" value="3"/>
</dbReference>
<dbReference type="RefSeq" id="WP_129655304.1">
    <property type="nucleotide sequence ID" value="NZ_ML142912.1"/>
</dbReference>
<keyword evidence="1" id="KW-0802">TPR repeat</keyword>
<dbReference type="InterPro" id="IPR011990">
    <property type="entry name" value="TPR-like_helical_dom_sf"/>
</dbReference>
<evidence type="ECO:0000313" key="3">
    <source>
        <dbReference type="Proteomes" id="UP000290261"/>
    </source>
</evidence>
<reference evidence="2 3" key="1">
    <citation type="submission" date="2014-04" db="EMBL/GenBank/DDBJ databases">
        <title>Whole genome of Muricauda olearia.</title>
        <authorList>
            <person name="Zhang X.-H."/>
            <person name="Tang K."/>
        </authorList>
    </citation>
    <scope>NUCLEOTIDE SEQUENCE [LARGE SCALE GENOMIC DNA]</scope>
    <source>
        <strain evidence="2 3">Th120</strain>
    </source>
</reference>